<feature type="signal peptide" evidence="3">
    <location>
        <begin position="1"/>
        <end position="19"/>
    </location>
</feature>
<sequence>MRTLRVLLLPALLALSACGTDKPAAVPPLPKDLATFTVAANGALPGRGWDGVVEAVRRADLAAQTAGRVSAVNVDVNDRVKAGDVLLRITAVEQDAGANAARAQLRAAEAAAAEAEQNYRRYAALADGQYVSKAQIDQARAARDSAAAARNAAAAMLAQASQQAAYTVVRAPFDGVVARRDVEPGETVAPGRPLVSVHAPDALRIEVAVPQSRAEAIRRDPRAQVRLADGRALTPAEVIVFPAADAASHSVNVRVALPALGAPPAPGTTAKVVFAVDAADADAGLRVPASSIAQRGELSAVYVVADGRLLLRQLRLGARTGDEVEVIAGLRAGEVVAADPVAALQAIAAQRKAADARHD</sequence>
<dbReference type="RefSeq" id="WP_187571474.1">
    <property type="nucleotide sequence ID" value="NZ_CP060711.1"/>
</dbReference>
<gene>
    <name evidence="7" type="ORF">H9L17_06250</name>
</gene>
<feature type="domain" description="CzcB-like C-terminal circularly permuted SH3-like" evidence="6">
    <location>
        <begin position="286"/>
        <end position="339"/>
    </location>
</feature>
<dbReference type="Gene3D" id="2.40.30.170">
    <property type="match status" value="1"/>
</dbReference>
<proteinExistence type="inferred from homology"/>
<dbReference type="Proteomes" id="UP000515977">
    <property type="component" value="Chromosome"/>
</dbReference>
<dbReference type="KEGG" id="tbv:H9L17_06250"/>
<evidence type="ECO:0000256" key="1">
    <source>
        <dbReference type="ARBA" id="ARBA00009477"/>
    </source>
</evidence>
<dbReference type="InterPro" id="IPR058649">
    <property type="entry name" value="CzcB_C"/>
</dbReference>
<dbReference type="GO" id="GO:0015562">
    <property type="term" value="F:efflux transmembrane transporter activity"/>
    <property type="evidence" value="ECO:0007669"/>
    <property type="project" value="TreeGrafter"/>
</dbReference>
<name>A0A7G9QWK5_9GAMM</name>
<evidence type="ECO:0000313" key="8">
    <source>
        <dbReference type="Proteomes" id="UP000515977"/>
    </source>
</evidence>
<evidence type="ECO:0000259" key="4">
    <source>
        <dbReference type="Pfam" id="PF25876"/>
    </source>
</evidence>
<evidence type="ECO:0000256" key="3">
    <source>
        <dbReference type="SAM" id="SignalP"/>
    </source>
</evidence>
<feature type="domain" description="Multidrug resistance protein MdtA-like alpha-helical hairpin" evidence="4">
    <location>
        <begin position="99"/>
        <end position="167"/>
    </location>
</feature>
<dbReference type="SUPFAM" id="SSF111369">
    <property type="entry name" value="HlyD-like secretion proteins"/>
    <property type="match status" value="1"/>
</dbReference>
<reference evidence="7 8" key="1">
    <citation type="submission" date="2020-08" db="EMBL/GenBank/DDBJ databases">
        <title>Genome sequence of Thermomonas brevis KACC 16975T.</title>
        <authorList>
            <person name="Hyun D.-W."/>
            <person name="Bae J.-W."/>
        </authorList>
    </citation>
    <scope>NUCLEOTIDE SEQUENCE [LARGE SCALE GENOMIC DNA]</scope>
    <source>
        <strain evidence="7 8">KACC 16975</strain>
    </source>
</reference>
<dbReference type="InterPro" id="IPR058624">
    <property type="entry name" value="MdtA-like_HH"/>
</dbReference>
<evidence type="ECO:0000313" key="7">
    <source>
        <dbReference type="EMBL" id="QNN47730.1"/>
    </source>
</evidence>
<feature type="coiled-coil region" evidence="2">
    <location>
        <begin position="98"/>
        <end position="125"/>
    </location>
</feature>
<feature type="domain" description="Multidrug resistance protein MdtA-like barrel-sandwich hybrid" evidence="5">
    <location>
        <begin position="57"/>
        <end position="193"/>
    </location>
</feature>
<keyword evidence="2" id="KW-0175">Coiled coil</keyword>
<dbReference type="Gene3D" id="2.40.420.20">
    <property type="match status" value="1"/>
</dbReference>
<organism evidence="7 8">
    <name type="scientific">Thermomonas brevis</name>
    <dbReference type="NCBI Taxonomy" id="215691"/>
    <lineage>
        <taxon>Bacteria</taxon>
        <taxon>Pseudomonadati</taxon>
        <taxon>Pseudomonadota</taxon>
        <taxon>Gammaproteobacteria</taxon>
        <taxon>Lysobacterales</taxon>
        <taxon>Lysobacteraceae</taxon>
        <taxon>Thermomonas</taxon>
    </lineage>
</organism>
<feature type="chain" id="PRO_5028883867" evidence="3">
    <location>
        <begin position="20"/>
        <end position="359"/>
    </location>
</feature>
<dbReference type="PANTHER" id="PTHR30469:SF18">
    <property type="entry name" value="RESISTANCE-NODULATION-CELL DIVISION (RND) EFFLUX MEMBRANE FUSION PROTEIN-RELATED"/>
    <property type="match status" value="1"/>
</dbReference>
<dbReference type="InterPro" id="IPR058625">
    <property type="entry name" value="MdtA-like_BSH"/>
</dbReference>
<protein>
    <submittedName>
        <fullName evidence="7">Efflux RND transporter periplasmic adaptor subunit</fullName>
    </submittedName>
</protein>
<dbReference type="NCBIfam" id="TIGR01730">
    <property type="entry name" value="RND_mfp"/>
    <property type="match status" value="1"/>
</dbReference>
<dbReference type="InterPro" id="IPR006143">
    <property type="entry name" value="RND_pump_MFP"/>
</dbReference>
<dbReference type="Gene3D" id="1.10.287.470">
    <property type="entry name" value="Helix hairpin bin"/>
    <property type="match status" value="1"/>
</dbReference>
<dbReference type="PANTHER" id="PTHR30469">
    <property type="entry name" value="MULTIDRUG RESISTANCE PROTEIN MDTA"/>
    <property type="match status" value="1"/>
</dbReference>
<dbReference type="Pfam" id="PF25917">
    <property type="entry name" value="BSH_RND"/>
    <property type="match status" value="1"/>
</dbReference>
<dbReference type="GO" id="GO:1990281">
    <property type="term" value="C:efflux pump complex"/>
    <property type="evidence" value="ECO:0007669"/>
    <property type="project" value="TreeGrafter"/>
</dbReference>
<dbReference type="Gene3D" id="2.40.50.100">
    <property type="match status" value="1"/>
</dbReference>
<comment type="similarity">
    <text evidence="1">Belongs to the membrane fusion protein (MFP) (TC 8.A.1) family.</text>
</comment>
<evidence type="ECO:0000259" key="5">
    <source>
        <dbReference type="Pfam" id="PF25917"/>
    </source>
</evidence>
<dbReference type="Pfam" id="PF25876">
    <property type="entry name" value="HH_MFP_RND"/>
    <property type="match status" value="1"/>
</dbReference>
<dbReference type="Pfam" id="PF25975">
    <property type="entry name" value="CzcB_C"/>
    <property type="match status" value="1"/>
</dbReference>
<dbReference type="EMBL" id="CP060711">
    <property type="protein sequence ID" value="QNN47730.1"/>
    <property type="molecule type" value="Genomic_DNA"/>
</dbReference>
<evidence type="ECO:0000259" key="6">
    <source>
        <dbReference type="Pfam" id="PF25975"/>
    </source>
</evidence>
<evidence type="ECO:0000256" key="2">
    <source>
        <dbReference type="SAM" id="Coils"/>
    </source>
</evidence>
<keyword evidence="8" id="KW-1185">Reference proteome</keyword>
<dbReference type="AlphaFoldDB" id="A0A7G9QWK5"/>
<keyword evidence="3" id="KW-0732">Signal</keyword>
<accession>A0A7G9QWK5</accession>
<dbReference type="PROSITE" id="PS51257">
    <property type="entry name" value="PROKAR_LIPOPROTEIN"/>
    <property type="match status" value="1"/>
</dbReference>